<feature type="transmembrane region" description="Helical" evidence="2">
    <location>
        <begin position="70"/>
        <end position="88"/>
    </location>
</feature>
<feature type="transmembrane region" description="Helical" evidence="2">
    <location>
        <begin position="35"/>
        <end position="50"/>
    </location>
</feature>
<proteinExistence type="predicted"/>
<feature type="region of interest" description="Disordered" evidence="1">
    <location>
        <begin position="408"/>
        <end position="428"/>
    </location>
</feature>
<dbReference type="InterPro" id="IPR050039">
    <property type="entry name" value="MAB_1171c-like"/>
</dbReference>
<accession>A0A7W0DS62</accession>
<dbReference type="Pfam" id="PF20182">
    <property type="entry name" value="DUF6545"/>
    <property type="match status" value="1"/>
</dbReference>
<dbReference type="NCBIfam" id="NF042915">
    <property type="entry name" value="MAB_1171c_fam"/>
    <property type="match status" value="1"/>
</dbReference>
<feature type="domain" description="DUF6545" evidence="3">
    <location>
        <begin position="257"/>
        <end position="403"/>
    </location>
</feature>
<feature type="transmembrane region" description="Helical" evidence="2">
    <location>
        <begin position="6"/>
        <end position="23"/>
    </location>
</feature>
<dbReference type="Proteomes" id="UP000545761">
    <property type="component" value="Unassembled WGS sequence"/>
</dbReference>
<feature type="transmembrane region" description="Helical" evidence="2">
    <location>
        <begin position="183"/>
        <end position="205"/>
    </location>
</feature>
<feature type="transmembrane region" description="Helical" evidence="2">
    <location>
        <begin position="109"/>
        <end position="129"/>
    </location>
</feature>
<dbReference type="InterPro" id="IPR046675">
    <property type="entry name" value="DUF6545"/>
</dbReference>
<feature type="transmembrane region" description="Helical" evidence="2">
    <location>
        <begin position="233"/>
        <end position="253"/>
    </location>
</feature>
<protein>
    <recommendedName>
        <fullName evidence="3">DUF6545 domain-containing protein</fullName>
    </recommendedName>
</protein>
<organism evidence="4 5">
    <name type="scientific">Streptomyces himalayensis subsp. himalayensis</name>
    <dbReference type="NCBI Taxonomy" id="2756131"/>
    <lineage>
        <taxon>Bacteria</taxon>
        <taxon>Bacillati</taxon>
        <taxon>Actinomycetota</taxon>
        <taxon>Actinomycetes</taxon>
        <taxon>Kitasatosporales</taxon>
        <taxon>Streptomycetaceae</taxon>
        <taxon>Streptomyces</taxon>
        <taxon>Streptomyces himalayensis</taxon>
    </lineage>
</organism>
<evidence type="ECO:0000256" key="1">
    <source>
        <dbReference type="SAM" id="MobiDB-lite"/>
    </source>
</evidence>
<dbReference type="RefSeq" id="WP_181661233.1">
    <property type="nucleotide sequence ID" value="NZ_JACEHE010000026.1"/>
</dbReference>
<comment type="caution">
    <text evidence="4">The sequence shown here is derived from an EMBL/GenBank/DDBJ whole genome shotgun (WGS) entry which is preliminary data.</text>
</comment>
<evidence type="ECO:0000313" key="5">
    <source>
        <dbReference type="Proteomes" id="UP000545761"/>
    </source>
</evidence>
<evidence type="ECO:0000259" key="3">
    <source>
        <dbReference type="Pfam" id="PF20182"/>
    </source>
</evidence>
<keyword evidence="2" id="KW-1133">Transmembrane helix</keyword>
<feature type="transmembrane region" description="Helical" evidence="2">
    <location>
        <begin position="149"/>
        <end position="171"/>
    </location>
</feature>
<dbReference type="AlphaFoldDB" id="A0A7W0DS62"/>
<dbReference type="EMBL" id="JACEHE010000026">
    <property type="protein sequence ID" value="MBA2950318.1"/>
    <property type="molecule type" value="Genomic_DNA"/>
</dbReference>
<reference evidence="4 5" key="1">
    <citation type="submission" date="2020-07" db="EMBL/GenBank/DDBJ databases">
        <title>Streptomyces isolated from Indian soil.</title>
        <authorList>
            <person name="Mandal S."/>
            <person name="Maiti P.K."/>
        </authorList>
    </citation>
    <scope>NUCLEOTIDE SEQUENCE [LARGE SCALE GENOMIC DNA]</scope>
    <source>
        <strain evidence="4 5">PSKA28</strain>
    </source>
</reference>
<keyword evidence="2" id="KW-0472">Membrane</keyword>
<name>A0A7W0DS62_9ACTN</name>
<evidence type="ECO:0000256" key="2">
    <source>
        <dbReference type="SAM" id="Phobius"/>
    </source>
</evidence>
<feature type="compositionally biased region" description="Polar residues" evidence="1">
    <location>
        <begin position="408"/>
        <end position="419"/>
    </location>
</feature>
<gene>
    <name evidence="4" type="ORF">H1D24_32160</name>
</gene>
<sequence>MSAPDVIVSLIVALLLLQTAVRLPGAVRGRRRGRSLWGAFTAFALSWWLRTDLGRAVIDPLGVNDLPTLLKHSLAIVGTCVLLTYVTGVYADEDATARHIKITALVHRVAARASLATVVCLALVFFLALDRTKTAADSPYFMGRHAGEPGLALYMGLLYLYTAGAALVCGYQWGRASRHARRWPLRVGLTMMTAGMALMVVYAALRTAFLVPTALHPLSAQALADQEHITDTVLYGGFLLWLLGSVTPAVHAVQARLRSTRAVIGLHPLWRDLVLAVDGIALYQPSNLFNGHRAAGPLNAIRDVLSHDATPQVRLGRYVTEIRDATHELRRRAPADLYARAVQLAKAEGRQGSDADATAEAYWLKAALGAADRPAGAPAAFHTAGDDFATEIPWLLRVAESYRTASPASTTRLLSSSETPALAHTTRI</sequence>
<evidence type="ECO:0000313" key="4">
    <source>
        <dbReference type="EMBL" id="MBA2950318.1"/>
    </source>
</evidence>
<keyword evidence="2" id="KW-0812">Transmembrane</keyword>